<name>A0A4R7RZP0_9BACT</name>
<dbReference type="PROSITE" id="PS00041">
    <property type="entry name" value="HTH_ARAC_FAMILY_1"/>
    <property type="match status" value="1"/>
</dbReference>
<dbReference type="InterPro" id="IPR018060">
    <property type="entry name" value="HTH_AraC"/>
</dbReference>
<feature type="compositionally biased region" description="Polar residues" evidence="4">
    <location>
        <begin position="29"/>
        <end position="38"/>
    </location>
</feature>
<dbReference type="PANTHER" id="PTHR46796">
    <property type="entry name" value="HTH-TYPE TRANSCRIPTIONAL ACTIVATOR RHAS-RELATED"/>
    <property type="match status" value="1"/>
</dbReference>
<keyword evidence="2" id="KW-0238">DNA-binding</keyword>
<dbReference type="SMART" id="SM00342">
    <property type="entry name" value="HTH_ARAC"/>
    <property type="match status" value="1"/>
</dbReference>
<evidence type="ECO:0000313" key="6">
    <source>
        <dbReference type="EMBL" id="TDU71464.1"/>
    </source>
</evidence>
<evidence type="ECO:0000256" key="1">
    <source>
        <dbReference type="ARBA" id="ARBA00023015"/>
    </source>
</evidence>
<feature type="domain" description="HTH araC/xylS-type" evidence="5">
    <location>
        <begin position="191"/>
        <end position="289"/>
    </location>
</feature>
<dbReference type="GO" id="GO:0003700">
    <property type="term" value="F:DNA-binding transcription factor activity"/>
    <property type="evidence" value="ECO:0007669"/>
    <property type="project" value="InterPro"/>
</dbReference>
<dbReference type="AlphaFoldDB" id="A0A4R7RZP0"/>
<dbReference type="GO" id="GO:0043565">
    <property type="term" value="F:sequence-specific DNA binding"/>
    <property type="evidence" value="ECO:0007669"/>
    <property type="project" value="InterPro"/>
</dbReference>
<feature type="region of interest" description="Disordered" evidence="4">
    <location>
        <begin position="282"/>
        <end position="301"/>
    </location>
</feature>
<gene>
    <name evidence="6" type="ORF">EI77_02591</name>
</gene>
<dbReference type="InterPro" id="IPR050204">
    <property type="entry name" value="AraC_XylS_family_regulators"/>
</dbReference>
<evidence type="ECO:0000256" key="3">
    <source>
        <dbReference type="ARBA" id="ARBA00023163"/>
    </source>
</evidence>
<dbReference type="EMBL" id="SOCA01000003">
    <property type="protein sequence ID" value="TDU71464.1"/>
    <property type="molecule type" value="Genomic_DNA"/>
</dbReference>
<dbReference type="SUPFAM" id="SSF46689">
    <property type="entry name" value="Homeodomain-like"/>
    <property type="match status" value="2"/>
</dbReference>
<comment type="caution">
    <text evidence="6">The sequence shown here is derived from an EMBL/GenBank/DDBJ whole genome shotgun (WGS) entry which is preliminary data.</text>
</comment>
<organism evidence="6 7">
    <name type="scientific">Prosthecobacter fusiformis</name>
    <dbReference type="NCBI Taxonomy" id="48464"/>
    <lineage>
        <taxon>Bacteria</taxon>
        <taxon>Pseudomonadati</taxon>
        <taxon>Verrucomicrobiota</taxon>
        <taxon>Verrucomicrobiia</taxon>
        <taxon>Verrucomicrobiales</taxon>
        <taxon>Verrucomicrobiaceae</taxon>
        <taxon>Prosthecobacter</taxon>
    </lineage>
</organism>
<evidence type="ECO:0000256" key="2">
    <source>
        <dbReference type="ARBA" id="ARBA00023125"/>
    </source>
</evidence>
<dbReference type="PROSITE" id="PS01124">
    <property type="entry name" value="HTH_ARAC_FAMILY_2"/>
    <property type="match status" value="1"/>
</dbReference>
<evidence type="ECO:0000313" key="7">
    <source>
        <dbReference type="Proteomes" id="UP000295662"/>
    </source>
</evidence>
<proteinExistence type="predicted"/>
<dbReference type="InterPro" id="IPR018062">
    <property type="entry name" value="HTH_AraC-typ_CS"/>
</dbReference>
<dbReference type="PANTHER" id="PTHR46796:SF14">
    <property type="entry name" value="TRANSCRIPTIONAL REGULATORY PROTEIN"/>
    <property type="match status" value="1"/>
</dbReference>
<accession>A0A4R7RZP0</accession>
<evidence type="ECO:0000259" key="5">
    <source>
        <dbReference type="PROSITE" id="PS01124"/>
    </source>
</evidence>
<evidence type="ECO:0000256" key="4">
    <source>
        <dbReference type="SAM" id="MobiDB-lite"/>
    </source>
</evidence>
<dbReference type="Gene3D" id="1.10.10.60">
    <property type="entry name" value="Homeodomain-like"/>
    <property type="match status" value="2"/>
</dbReference>
<protein>
    <submittedName>
        <fullName evidence="6">PocR sensory domain-containing protein</fullName>
    </submittedName>
</protein>
<dbReference type="Pfam" id="PF12833">
    <property type="entry name" value="HTH_18"/>
    <property type="match status" value="1"/>
</dbReference>
<dbReference type="InterPro" id="IPR009057">
    <property type="entry name" value="Homeodomain-like_sf"/>
</dbReference>
<keyword evidence="7" id="KW-1185">Reference proteome</keyword>
<dbReference type="InterPro" id="IPR020449">
    <property type="entry name" value="Tscrpt_reg_AraC-type_HTH"/>
</dbReference>
<sequence length="301" mass="33572">MRGTVADPNRGGAMRSLASRRHLNPPRPMQTQTSQANGRQRFIETLSESDLFQQYQRAFHTLTDLPLTLRAQGDMEHIETLVTNKSVSGVVETLVPVRVGKNPVALLQTGGVRLEPANAQTFAPLASALLEDDRSADEVRSARVHFHQVPVMEPVRYEAALALLRSFALQLGESAHRLLFAHATHEPEAVRNAKIFIHAHLAEQMTLEAVAKAVNVSPFHFCKIFKRATGLTFTDFVNRARVEKAKRMLMKPAARITEVAYDVGFQSLSHFNRSFRRIASESPTEYRGRMKDGHSPTMVAA</sequence>
<reference evidence="6 7" key="1">
    <citation type="submission" date="2019-03" db="EMBL/GenBank/DDBJ databases">
        <title>Genomic Encyclopedia of Archaeal and Bacterial Type Strains, Phase II (KMG-II): from individual species to whole genera.</title>
        <authorList>
            <person name="Goeker M."/>
        </authorList>
    </citation>
    <scope>NUCLEOTIDE SEQUENCE [LARGE SCALE GENOMIC DNA]</scope>
    <source>
        <strain evidence="6 7">ATCC 25309</strain>
    </source>
</reference>
<dbReference type="Proteomes" id="UP000295662">
    <property type="component" value="Unassembled WGS sequence"/>
</dbReference>
<keyword evidence="3" id="KW-0804">Transcription</keyword>
<dbReference type="PRINTS" id="PR00032">
    <property type="entry name" value="HTHARAC"/>
</dbReference>
<feature type="compositionally biased region" description="Basic and acidic residues" evidence="4">
    <location>
        <begin position="284"/>
        <end position="294"/>
    </location>
</feature>
<feature type="region of interest" description="Disordered" evidence="4">
    <location>
        <begin position="1"/>
        <end position="38"/>
    </location>
</feature>
<keyword evidence="1" id="KW-0805">Transcription regulation</keyword>